<keyword evidence="1" id="KW-0732">Signal</keyword>
<evidence type="ECO:0000259" key="3">
    <source>
        <dbReference type="Pfam" id="PF01551"/>
    </source>
</evidence>
<keyword evidence="2" id="KW-1133">Transmembrane helix</keyword>
<dbReference type="InterPro" id="IPR016047">
    <property type="entry name" value="M23ase_b-sheet_dom"/>
</dbReference>
<protein>
    <submittedName>
        <fullName evidence="4">Murein DD-endopeptidase MepM/ murein hydrolase activator NlpD</fullName>
    </submittedName>
</protein>
<evidence type="ECO:0000313" key="5">
    <source>
        <dbReference type="Proteomes" id="UP000245535"/>
    </source>
</evidence>
<keyword evidence="2" id="KW-0472">Membrane</keyword>
<dbReference type="GO" id="GO:0004222">
    <property type="term" value="F:metalloendopeptidase activity"/>
    <property type="evidence" value="ECO:0007669"/>
    <property type="project" value="TreeGrafter"/>
</dbReference>
<dbReference type="InterPro" id="IPR050570">
    <property type="entry name" value="Cell_wall_metabolism_enzyme"/>
</dbReference>
<dbReference type="RefSeq" id="WP_109616476.1">
    <property type="nucleotide sequence ID" value="NZ_QGDO01000001.1"/>
</dbReference>
<evidence type="ECO:0000256" key="1">
    <source>
        <dbReference type="ARBA" id="ARBA00022729"/>
    </source>
</evidence>
<name>A0A315ZIV7_SEDFL</name>
<keyword evidence="4" id="KW-0378">Hydrolase</keyword>
<reference evidence="4 5" key="1">
    <citation type="submission" date="2018-03" db="EMBL/GenBank/DDBJ databases">
        <title>Genomic Encyclopedia of Archaeal and Bacterial Type Strains, Phase II (KMG-II): from individual species to whole genera.</title>
        <authorList>
            <person name="Goeker M."/>
        </authorList>
    </citation>
    <scope>NUCLEOTIDE SEQUENCE [LARGE SCALE GENOMIC DNA]</scope>
    <source>
        <strain evidence="4 5">DSM 28229</strain>
    </source>
</reference>
<evidence type="ECO:0000313" key="4">
    <source>
        <dbReference type="EMBL" id="PWJ45020.1"/>
    </source>
</evidence>
<feature type="domain" description="M23ase beta-sheet core" evidence="3">
    <location>
        <begin position="182"/>
        <end position="277"/>
    </location>
</feature>
<dbReference type="CDD" id="cd12797">
    <property type="entry name" value="M23_peptidase"/>
    <property type="match status" value="1"/>
</dbReference>
<dbReference type="Proteomes" id="UP000245535">
    <property type="component" value="Unassembled WGS sequence"/>
</dbReference>
<dbReference type="InterPro" id="IPR011055">
    <property type="entry name" value="Dup_hybrid_motif"/>
</dbReference>
<dbReference type="EMBL" id="QGDO01000001">
    <property type="protein sequence ID" value="PWJ45020.1"/>
    <property type="molecule type" value="Genomic_DNA"/>
</dbReference>
<keyword evidence="2" id="KW-0812">Transmembrane</keyword>
<dbReference type="Gene3D" id="2.70.70.10">
    <property type="entry name" value="Glucose Permease (Domain IIA)"/>
    <property type="match status" value="1"/>
</dbReference>
<gene>
    <name evidence="4" type="ORF">BC781_1011418</name>
</gene>
<dbReference type="PANTHER" id="PTHR21666">
    <property type="entry name" value="PEPTIDASE-RELATED"/>
    <property type="match status" value="1"/>
</dbReference>
<feature type="transmembrane region" description="Helical" evidence="2">
    <location>
        <begin position="38"/>
        <end position="62"/>
    </location>
</feature>
<evidence type="ECO:0000256" key="2">
    <source>
        <dbReference type="SAM" id="Phobius"/>
    </source>
</evidence>
<dbReference type="PANTHER" id="PTHR21666:SF289">
    <property type="entry name" value="L-ALA--D-GLU ENDOPEPTIDASE"/>
    <property type="match status" value="1"/>
</dbReference>
<dbReference type="SUPFAM" id="SSF51261">
    <property type="entry name" value="Duplicated hybrid motif"/>
    <property type="match status" value="1"/>
</dbReference>
<organism evidence="4 5">
    <name type="scientific">Sediminitomix flava</name>
    <dbReference type="NCBI Taxonomy" id="379075"/>
    <lineage>
        <taxon>Bacteria</taxon>
        <taxon>Pseudomonadati</taxon>
        <taxon>Bacteroidota</taxon>
        <taxon>Cytophagia</taxon>
        <taxon>Cytophagales</taxon>
        <taxon>Flammeovirgaceae</taxon>
        <taxon>Sediminitomix</taxon>
    </lineage>
</organism>
<dbReference type="OrthoDB" id="9814377at2"/>
<dbReference type="Pfam" id="PF01551">
    <property type="entry name" value="Peptidase_M23"/>
    <property type="match status" value="1"/>
</dbReference>
<comment type="caution">
    <text evidence="4">The sequence shown here is derived from an EMBL/GenBank/DDBJ whole genome shotgun (WGS) entry which is preliminary data.</text>
</comment>
<accession>A0A315ZIV7</accession>
<sequence>MEPKKTLSEWLSTKFILLVRDAENFKEQGLYNFTYAKIIALIGGLFILMFALSFTLASTLLAKWFDPEYSYKETDRQLLNLEEQVDSLALALNAKDLYINNIKNIINGEVEEKEEIDLTPETNTKEDINLADITPVDQAFRQEFESSDEDPITDKYDIDVHNILFYPPTHGLISQKFNPAEEHLGIDIVAKKDEPIAAVADGTIILASWTQDSGYVIGIQHKNNVISFYKHNSVLYKQVGDFVRVGDIIAIIGNSGELTSGPHLHFELWVEGSPVNPENFIVF</sequence>
<dbReference type="AlphaFoldDB" id="A0A315ZIV7"/>
<keyword evidence="5" id="KW-1185">Reference proteome</keyword>
<proteinExistence type="predicted"/>